<dbReference type="EMBL" id="JAFCMP010000036">
    <property type="protein sequence ID" value="KAG5190285.1"/>
    <property type="molecule type" value="Genomic_DNA"/>
</dbReference>
<evidence type="ECO:0000256" key="1">
    <source>
        <dbReference type="SAM" id="MobiDB-lite"/>
    </source>
</evidence>
<dbReference type="InterPro" id="IPR036770">
    <property type="entry name" value="Ankyrin_rpt-contain_sf"/>
</dbReference>
<dbReference type="PANTHER" id="PTHR46586">
    <property type="entry name" value="ANKYRIN REPEAT-CONTAINING PROTEIN"/>
    <property type="match status" value="1"/>
</dbReference>
<dbReference type="SUPFAM" id="SSF48403">
    <property type="entry name" value="Ankyrin repeat"/>
    <property type="match status" value="1"/>
</dbReference>
<keyword evidence="3" id="KW-1185">Reference proteome</keyword>
<gene>
    <name evidence="2" type="ORF">JKP88DRAFT_299400</name>
</gene>
<feature type="compositionally biased region" description="Basic and acidic residues" evidence="1">
    <location>
        <begin position="312"/>
        <end position="326"/>
    </location>
</feature>
<name>A0A836CKU3_9STRA</name>
<evidence type="ECO:0000313" key="3">
    <source>
        <dbReference type="Proteomes" id="UP000664859"/>
    </source>
</evidence>
<evidence type="ECO:0008006" key="4">
    <source>
        <dbReference type="Google" id="ProtNLM"/>
    </source>
</evidence>
<reference evidence="2" key="1">
    <citation type="submission" date="2021-02" db="EMBL/GenBank/DDBJ databases">
        <title>First Annotated Genome of the Yellow-green Alga Tribonema minus.</title>
        <authorList>
            <person name="Mahan K.M."/>
        </authorList>
    </citation>
    <scope>NUCLEOTIDE SEQUENCE</scope>
    <source>
        <strain evidence="2">UTEX B ZZ1240</strain>
    </source>
</reference>
<accession>A0A836CKU3</accession>
<proteinExistence type="predicted"/>
<dbReference type="Gene3D" id="1.25.40.20">
    <property type="entry name" value="Ankyrin repeat-containing domain"/>
    <property type="match status" value="1"/>
</dbReference>
<feature type="region of interest" description="Disordered" evidence="1">
    <location>
        <begin position="305"/>
        <end position="345"/>
    </location>
</feature>
<dbReference type="AlphaFoldDB" id="A0A836CKU3"/>
<sequence length="345" mass="36864">MDKRGSRRHLTLRNSAQAMSLPNLSQRASPLAAAVFDLHALCNRILQGLRPSVMLRTTCKQFRDTVDASSDGPPRTFAEDGVANITVLRWALLSGLEPAAALTACVRSRKVEVLGELLRLYPASALRRSHCTMKLAAGAGRLPILECLQANGFRFNVKGTCSAAAGGGHLKTLRWPRKHGCPWHVTACSRAAEKGHLPVLRWLLRRGCPWDAYICTFAAEGGHLEVIKWAHANGSPWDETWARANGCPWDYRACVEAAGFGHLEKRGFSSKAAVVMAPPQCAPATAGAALSGCCCTGALNRDASNTGGSGGDARDHQRSADIRPKSAECLPQTRPPLTTAAAATA</sequence>
<dbReference type="PANTHER" id="PTHR46586:SF3">
    <property type="entry name" value="ANKYRIN REPEAT-CONTAINING PROTEIN"/>
    <property type="match status" value="1"/>
</dbReference>
<protein>
    <recommendedName>
        <fullName evidence="4">Ankyrin repeat protein</fullName>
    </recommendedName>
</protein>
<dbReference type="Proteomes" id="UP000664859">
    <property type="component" value="Unassembled WGS sequence"/>
</dbReference>
<evidence type="ECO:0000313" key="2">
    <source>
        <dbReference type="EMBL" id="KAG5190285.1"/>
    </source>
</evidence>
<comment type="caution">
    <text evidence="2">The sequence shown here is derived from an EMBL/GenBank/DDBJ whole genome shotgun (WGS) entry which is preliminary data.</text>
</comment>
<dbReference type="OrthoDB" id="76098at2759"/>
<organism evidence="2 3">
    <name type="scientific">Tribonema minus</name>
    <dbReference type="NCBI Taxonomy" id="303371"/>
    <lineage>
        <taxon>Eukaryota</taxon>
        <taxon>Sar</taxon>
        <taxon>Stramenopiles</taxon>
        <taxon>Ochrophyta</taxon>
        <taxon>PX clade</taxon>
        <taxon>Xanthophyceae</taxon>
        <taxon>Tribonematales</taxon>
        <taxon>Tribonemataceae</taxon>
        <taxon>Tribonema</taxon>
    </lineage>
</organism>
<dbReference type="InterPro" id="IPR052050">
    <property type="entry name" value="SecEffector_AnkRepeat"/>
</dbReference>